<dbReference type="Pfam" id="PF00326">
    <property type="entry name" value="Peptidase_S9"/>
    <property type="match status" value="1"/>
</dbReference>
<proteinExistence type="inferred from homology"/>
<dbReference type="RefSeq" id="XP_066071265.1">
    <property type="nucleotide sequence ID" value="XM_066215168.1"/>
</dbReference>
<dbReference type="InterPro" id="IPR029058">
    <property type="entry name" value="AB_hydrolase_fold"/>
</dbReference>
<reference evidence="17" key="1">
    <citation type="submission" date="2016-06" db="EMBL/GenBank/DDBJ databases">
        <authorList>
            <person name="Cuomo C."/>
            <person name="Litvintseva A."/>
            <person name="Heitman J."/>
            <person name="Chen Y."/>
            <person name="Sun S."/>
            <person name="Springer D."/>
            <person name="Dromer F."/>
            <person name="Young S."/>
            <person name="Zeng Q."/>
            <person name="Chapman S."/>
            <person name="Gujja S."/>
            <person name="Saif S."/>
            <person name="Birren B."/>
        </authorList>
    </citation>
    <scope>NUCLEOTIDE SEQUENCE</scope>
    <source>
        <strain evidence="17">CBS 7841</strain>
    </source>
</reference>
<keyword evidence="9" id="KW-0735">Signal-anchor</keyword>
<evidence type="ECO:0000256" key="7">
    <source>
        <dbReference type="ARBA" id="ARBA00022801"/>
    </source>
</evidence>
<dbReference type="PANTHER" id="PTHR11731">
    <property type="entry name" value="PROTEASE FAMILY S9B,C DIPEPTIDYL-PEPTIDASE IV-RELATED"/>
    <property type="match status" value="1"/>
</dbReference>
<comment type="similarity">
    <text evidence="2">Belongs to the peptidase S9B family.</text>
</comment>
<keyword evidence="11 14" id="KW-0472">Membrane</keyword>
<evidence type="ECO:0000259" key="15">
    <source>
        <dbReference type="Pfam" id="PF00326"/>
    </source>
</evidence>
<evidence type="ECO:0000256" key="2">
    <source>
        <dbReference type="ARBA" id="ARBA00006150"/>
    </source>
</evidence>
<protein>
    <recommendedName>
        <fullName evidence="19">Dipeptidyl aminopeptidase</fullName>
    </recommendedName>
</protein>
<evidence type="ECO:0008006" key="19">
    <source>
        <dbReference type="Google" id="ProtNLM"/>
    </source>
</evidence>
<dbReference type="InterPro" id="IPR050278">
    <property type="entry name" value="Serine_Prot_S9B/DPPIV"/>
</dbReference>
<organism evidence="17 18">
    <name type="scientific">Cryptococcus depauperatus CBS 7841</name>
    <dbReference type="NCBI Taxonomy" id="1295531"/>
    <lineage>
        <taxon>Eukaryota</taxon>
        <taxon>Fungi</taxon>
        <taxon>Dikarya</taxon>
        <taxon>Basidiomycota</taxon>
        <taxon>Agaricomycotina</taxon>
        <taxon>Tremellomycetes</taxon>
        <taxon>Tremellales</taxon>
        <taxon>Cryptococcaceae</taxon>
        <taxon>Cryptococcus</taxon>
    </lineage>
</organism>
<feature type="domain" description="Dipeptidylpeptidase IV N-terminal" evidence="16">
    <location>
        <begin position="192"/>
        <end position="569"/>
    </location>
</feature>
<evidence type="ECO:0000256" key="4">
    <source>
        <dbReference type="ARBA" id="ARBA00022554"/>
    </source>
</evidence>
<keyword evidence="3" id="KW-0031">Aminopeptidase</keyword>
<name>A0AAJ8M2W3_9TREE</name>
<evidence type="ECO:0000256" key="9">
    <source>
        <dbReference type="ARBA" id="ARBA00022968"/>
    </source>
</evidence>
<keyword evidence="6 14" id="KW-0812">Transmembrane</keyword>
<dbReference type="KEGG" id="cdep:91090014"/>
<dbReference type="PROSITE" id="PS00708">
    <property type="entry name" value="PRO_ENDOPEP_SER"/>
    <property type="match status" value="1"/>
</dbReference>
<evidence type="ECO:0000256" key="8">
    <source>
        <dbReference type="ARBA" id="ARBA00022825"/>
    </source>
</evidence>
<sequence length="873" mass="99298">MSTLYTHIDDLPSPRIPQSIASPRSSSSTEYEDNLDVSPFNEKNDRFRDDPDMEEGHANIYELEENLGSGHRSLQPRRKSRKILVILIGIITFAIIIGGLAASGYSVPSFSFNDGTKRITMDLIFNGTFAAYSKQINWIKEAQDGTFSHVDDKGNIVLNTVRNRSSDTLLVNSSLVKNLEGEKLPWQSWALSSDMEYVLFKTDHVKQWRHSSFGNYWIHRRKDGATFPVIEAMNPPTITKCIWSPVGHALAFVSSNDLYLISESQMVSNSPTPIRITTDGSHTVFNGVPDWVYEEEVFETDSAFWWSPDAKNIAFLRSDESNVKDFKLLYYNPGEDAFEVHQYQSELDMKYPKPGTPNPLVSVHIYSLLRHSLSSLTWAEKLPVDDEVITEVSWAGNDTLLVKETDRSARRGNVVLFEQGKKEGKVVRILGEDGEEGDKGWIDHKQNVVPVDTPVSGYLDIVPNNGYNHIAFFSPLNSTKPIWLTKGEWEVTEISGVDDKIGLIYFTAAKPSIDRHIFSIPIPTEFDIKAYDESPTPITDTNSPGYYEAKFSPEAGYYVLSYKGPDVPWQRLIEADTEKENTRDEGERPNILLEGNSELNKTLSEYLRPLVTRTTIQSEGHELNMLEILPPRIDTTGRRKYPVLIRVYGGPGSQMVSNRFEFDWHYYLASTEKYIVVMLDGRGTGFKGRGLKNSVRDELGKYEVVDQLQAAKEMIKRRYVDRSRIGIWGWSYGGYLTCKTVEADTGVFTLGMAVAPVTNWLYYDSIYTERYMSTPKLNPEGYLASAVNNVTSFSGDKVDFIWAHGSGDDNVHYANSASLLDKLTQTEVRGWRFRMFTDSKHSMDRRHAYRELYEWMTDFLIEKWGKGGRIHHS</sequence>
<accession>A0AAJ8M2W3</accession>
<dbReference type="SUPFAM" id="SSF53474">
    <property type="entry name" value="alpha/beta-Hydrolases"/>
    <property type="match status" value="1"/>
</dbReference>
<keyword evidence="4" id="KW-0926">Vacuole</keyword>
<evidence type="ECO:0000256" key="5">
    <source>
        <dbReference type="ARBA" id="ARBA00022670"/>
    </source>
</evidence>
<feature type="transmembrane region" description="Helical" evidence="14">
    <location>
        <begin position="83"/>
        <end position="105"/>
    </location>
</feature>
<dbReference type="InterPro" id="IPR002469">
    <property type="entry name" value="Peptidase_S9B_N"/>
</dbReference>
<keyword evidence="12" id="KW-0325">Glycoprotein</keyword>
<evidence type="ECO:0000256" key="11">
    <source>
        <dbReference type="ARBA" id="ARBA00023136"/>
    </source>
</evidence>
<dbReference type="AlphaFoldDB" id="A0AAJ8M2W3"/>
<gene>
    <name evidence="17" type="ORF">L203_105805</name>
</gene>
<evidence type="ECO:0000256" key="10">
    <source>
        <dbReference type="ARBA" id="ARBA00022989"/>
    </source>
</evidence>
<evidence type="ECO:0000313" key="17">
    <source>
        <dbReference type="EMBL" id="WVN90565.1"/>
    </source>
</evidence>
<dbReference type="SUPFAM" id="SSF82171">
    <property type="entry name" value="DPP6 N-terminal domain-like"/>
    <property type="match status" value="1"/>
</dbReference>
<dbReference type="Pfam" id="PF00930">
    <property type="entry name" value="DPPIV_N"/>
    <property type="match status" value="1"/>
</dbReference>
<evidence type="ECO:0000256" key="13">
    <source>
        <dbReference type="SAM" id="MobiDB-lite"/>
    </source>
</evidence>
<keyword evidence="5" id="KW-0645">Protease</keyword>
<dbReference type="GO" id="GO:0006508">
    <property type="term" value="P:proteolysis"/>
    <property type="evidence" value="ECO:0007669"/>
    <property type="project" value="UniProtKB-KW"/>
</dbReference>
<evidence type="ECO:0000259" key="16">
    <source>
        <dbReference type="Pfam" id="PF00930"/>
    </source>
</evidence>
<dbReference type="GO" id="GO:0008239">
    <property type="term" value="F:dipeptidyl-peptidase activity"/>
    <property type="evidence" value="ECO:0007669"/>
    <property type="project" value="TreeGrafter"/>
</dbReference>
<dbReference type="InterPro" id="IPR002471">
    <property type="entry name" value="Pept_S9_AS"/>
</dbReference>
<feature type="domain" description="Peptidase S9 prolyl oligopeptidase catalytic" evidence="15">
    <location>
        <begin position="661"/>
        <end position="864"/>
    </location>
</feature>
<dbReference type="PANTHER" id="PTHR11731:SF200">
    <property type="entry name" value="DIPEPTIDYL PEPTIDASE 10, ISOFORM B"/>
    <property type="match status" value="1"/>
</dbReference>
<dbReference type="EMBL" id="CP143790">
    <property type="protein sequence ID" value="WVN90565.1"/>
    <property type="molecule type" value="Genomic_DNA"/>
</dbReference>
<evidence type="ECO:0000256" key="14">
    <source>
        <dbReference type="SAM" id="Phobius"/>
    </source>
</evidence>
<dbReference type="GO" id="GO:0004252">
    <property type="term" value="F:serine-type endopeptidase activity"/>
    <property type="evidence" value="ECO:0007669"/>
    <property type="project" value="InterPro"/>
</dbReference>
<reference evidence="17" key="2">
    <citation type="journal article" date="2022" name="Elife">
        <title>Obligate sexual reproduction of a homothallic fungus closely related to the Cryptococcus pathogenic species complex.</title>
        <authorList>
            <person name="Passer A.R."/>
            <person name="Clancey S.A."/>
            <person name="Shea T."/>
            <person name="David-Palma M."/>
            <person name="Averette A.F."/>
            <person name="Boekhout T."/>
            <person name="Porcel B.M."/>
            <person name="Nowrousian M."/>
            <person name="Cuomo C.A."/>
            <person name="Sun S."/>
            <person name="Heitman J."/>
            <person name="Coelho M.A."/>
        </authorList>
    </citation>
    <scope>NUCLEOTIDE SEQUENCE</scope>
    <source>
        <strain evidence="17">CBS 7841</strain>
    </source>
</reference>
<evidence type="ECO:0000256" key="12">
    <source>
        <dbReference type="ARBA" id="ARBA00023180"/>
    </source>
</evidence>
<feature type="compositionally biased region" description="Low complexity" evidence="13">
    <location>
        <begin position="16"/>
        <end position="28"/>
    </location>
</feature>
<evidence type="ECO:0000313" key="18">
    <source>
        <dbReference type="Proteomes" id="UP000094043"/>
    </source>
</evidence>
<dbReference type="Proteomes" id="UP000094043">
    <property type="component" value="Chromosome 7"/>
</dbReference>
<evidence type="ECO:0000256" key="1">
    <source>
        <dbReference type="ARBA" id="ARBA00004576"/>
    </source>
</evidence>
<dbReference type="Gene3D" id="3.40.50.1820">
    <property type="entry name" value="alpha/beta hydrolase"/>
    <property type="match status" value="1"/>
</dbReference>
<reference evidence="17" key="3">
    <citation type="submission" date="2024-01" db="EMBL/GenBank/DDBJ databases">
        <authorList>
            <person name="Coelho M.A."/>
            <person name="David-Palma M."/>
            <person name="Shea T."/>
            <person name="Sun S."/>
            <person name="Cuomo C.A."/>
            <person name="Heitman J."/>
        </authorList>
    </citation>
    <scope>NUCLEOTIDE SEQUENCE</scope>
    <source>
        <strain evidence="17">CBS 7841</strain>
    </source>
</reference>
<dbReference type="FunFam" id="3.40.50.1820:FF:000003">
    <property type="entry name" value="Dipeptidyl peptidase 4"/>
    <property type="match status" value="1"/>
</dbReference>
<dbReference type="GO" id="GO:0005886">
    <property type="term" value="C:plasma membrane"/>
    <property type="evidence" value="ECO:0007669"/>
    <property type="project" value="TreeGrafter"/>
</dbReference>
<keyword evidence="8" id="KW-0720">Serine protease</keyword>
<keyword evidence="18" id="KW-1185">Reference proteome</keyword>
<feature type="region of interest" description="Disordered" evidence="13">
    <location>
        <begin position="1"/>
        <end position="53"/>
    </location>
</feature>
<keyword evidence="10 14" id="KW-1133">Transmembrane helix</keyword>
<dbReference type="GO" id="GO:0004177">
    <property type="term" value="F:aminopeptidase activity"/>
    <property type="evidence" value="ECO:0007669"/>
    <property type="project" value="UniProtKB-KW"/>
</dbReference>
<dbReference type="GeneID" id="91090014"/>
<dbReference type="Gene3D" id="2.140.10.30">
    <property type="entry name" value="Dipeptidylpeptidase IV, N-terminal domain"/>
    <property type="match status" value="1"/>
</dbReference>
<comment type="subcellular location">
    <subcellularLocation>
        <location evidence="1">Vacuole membrane</location>
        <topology evidence="1">Single-pass type II membrane protein</topology>
    </subcellularLocation>
</comment>
<evidence type="ECO:0000256" key="6">
    <source>
        <dbReference type="ARBA" id="ARBA00022692"/>
    </source>
</evidence>
<dbReference type="InterPro" id="IPR001375">
    <property type="entry name" value="Peptidase_S9_cat"/>
</dbReference>
<evidence type="ECO:0000256" key="3">
    <source>
        <dbReference type="ARBA" id="ARBA00022438"/>
    </source>
</evidence>
<dbReference type="GO" id="GO:0005774">
    <property type="term" value="C:vacuolar membrane"/>
    <property type="evidence" value="ECO:0007669"/>
    <property type="project" value="UniProtKB-SubCell"/>
</dbReference>
<feature type="compositionally biased region" description="Basic and acidic residues" evidence="13">
    <location>
        <begin position="42"/>
        <end position="53"/>
    </location>
</feature>
<keyword evidence="7" id="KW-0378">Hydrolase</keyword>